<dbReference type="Gene3D" id="3.40.50.150">
    <property type="entry name" value="Vaccinia Virus protein VP39"/>
    <property type="match status" value="1"/>
</dbReference>
<reference evidence="4 5" key="1">
    <citation type="submission" date="2019-09" db="EMBL/GenBank/DDBJ databases">
        <title>Phylogeny of genus Pseudoclavibacter and closely related genus.</title>
        <authorList>
            <person name="Li Y."/>
        </authorList>
    </citation>
    <scope>NUCLEOTIDE SEQUENCE [LARGE SCALE GENOMIC DNA]</scope>
    <source>
        <strain evidence="4 5">THG-MD12</strain>
    </source>
</reference>
<dbReference type="AlphaFoldDB" id="A0A7J5B651"/>
<evidence type="ECO:0000256" key="1">
    <source>
        <dbReference type="ARBA" id="ARBA00022603"/>
    </source>
</evidence>
<organism evidence="4 5">
    <name type="scientific">Pseudoclavibacter terrae</name>
    <dbReference type="NCBI Taxonomy" id="1530195"/>
    <lineage>
        <taxon>Bacteria</taxon>
        <taxon>Bacillati</taxon>
        <taxon>Actinomycetota</taxon>
        <taxon>Actinomycetes</taxon>
        <taxon>Micrococcales</taxon>
        <taxon>Microbacteriaceae</taxon>
        <taxon>Pseudoclavibacter</taxon>
    </lineage>
</organism>
<proteinExistence type="predicted"/>
<dbReference type="InterPro" id="IPR029063">
    <property type="entry name" value="SAM-dependent_MTases_sf"/>
</dbReference>
<evidence type="ECO:0000313" key="4">
    <source>
        <dbReference type="EMBL" id="KAB1639656.1"/>
    </source>
</evidence>
<keyword evidence="2 4" id="KW-0808">Transferase</keyword>
<dbReference type="RefSeq" id="WP_151422832.1">
    <property type="nucleotide sequence ID" value="NZ_CANKVH010000010.1"/>
</dbReference>
<dbReference type="GO" id="GO:0008171">
    <property type="term" value="F:O-methyltransferase activity"/>
    <property type="evidence" value="ECO:0007669"/>
    <property type="project" value="InterPro"/>
</dbReference>
<dbReference type="OrthoDB" id="4774874at2"/>
<name>A0A7J5B651_9MICO</name>
<keyword evidence="1 4" id="KW-0489">Methyltransferase</keyword>
<protein>
    <submittedName>
        <fullName evidence="4">Methyltransferase domain-containing protein</fullName>
    </submittedName>
</protein>
<sequence>MSELELSSRYINERIVDDALVRDARQLTLELGLPLPSAATAAHLTFLAAATGASTIIEIGTGAGVLTHAVWRGAPGSTITCIDAEPEYLGHARRLLISAGARGASLRFITGHPQDVLPRMTEGGYDLVVIGGDVAHIGAHLQHGLRLIRPGGTIVALGALNGGKVASPARRDALTSGLRALYAEFDLQDDLRLSLLPLDGGILQLTKLR</sequence>
<dbReference type="InterPro" id="IPR002935">
    <property type="entry name" value="SAM_O-MeTrfase"/>
</dbReference>
<keyword evidence="3" id="KW-0949">S-adenosyl-L-methionine</keyword>
<dbReference type="PROSITE" id="PS51682">
    <property type="entry name" value="SAM_OMT_I"/>
    <property type="match status" value="1"/>
</dbReference>
<dbReference type="CDD" id="cd02440">
    <property type="entry name" value="AdoMet_MTases"/>
    <property type="match status" value="1"/>
</dbReference>
<evidence type="ECO:0000256" key="2">
    <source>
        <dbReference type="ARBA" id="ARBA00022679"/>
    </source>
</evidence>
<dbReference type="EMBL" id="WBJX01000001">
    <property type="protein sequence ID" value="KAB1639656.1"/>
    <property type="molecule type" value="Genomic_DNA"/>
</dbReference>
<evidence type="ECO:0000313" key="5">
    <source>
        <dbReference type="Proteomes" id="UP000490386"/>
    </source>
</evidence>
<dbReference type="Pfam" id="PF01596">
    <property type="entry name" value="Methyltransf_3"/>
    <property type="match status" value="1"/>
</dbReference>
<evidence type="ECO:0000256" key="3">
    <source>
        <dbReference type="ARBA" id="ARBA00022691"/>
    </source>
</evidence>
<comment type="caution">
    <text evidence="4">The sequence shown here is derived from an EMBL/GenBank/DDBJ whole genome shotgun (WGS) entry which is preliminary data.</text>
</comment>
<gene>
    <name evidence="4" type="ORF">F8O03_04855</name>
</gene>
<accession>A0A7J5B651</accession>
<dbReference type="SUPFAM" id="SSF53335">
    <property type="entry name" value="S-adenosyl-L-methionine-dependent methyltransferases"/>
    <property type="match status" value="1"/>
</dbReference>
<dbReference type="Proteomes" id="UP000490386">
    <property type="component" value="Unassembled WGS sequence"/>
</dbReference>
<keyword evidence="5" id="KW-1185">Reference proteome</keyword>
<dbReference type="GO" id="GO:0032259">
    <property type="term" value="P:methylation"/>
    <property type="evidence" value="ECO:0007669"/>
    <property type="project" value="UniProtKB-KW"/>
</dbReference>